<keyword evidence="4" id="KW-1185">Reference proteome</keyword>
<dbReference type="EMBL" id="CP097463">
    <property type="protein sequence ID" value="WAX56599.1"/>
    <property type="molecule type" value="Genomic_DNA"/>
</dbReference>
<keyword evidence="2" id="KW-1133">Transmembrane helix</keyword>
<dbReference type="Proteomes" id="UP001164693">
    <property type="component" value="Chromosome"/>
</dbReference>
<feature type="transmembrane region" description="Helical" evidence="2">
    <location>
        <begin position="61"/>
        <end position="80"/>
    </location>
</feature>
<reference evidence="3" key="1">
    <citation type="submission" date="2022-05" db="EMBL/GenBank/DDBJ databases">
        <title>Jatrophihabitans sp. SB3-54 whole genome sequence.</title>
        <authorList>
            <person name="Suh M.K."/>
            <person name="Eom M.K."/>
            <person name="Kim J.S."/>
            <person name="Kim H.S."/>
            <person name="Do H.E."/>
            <person name="Shin Y.K."/>
            <person name="Lee J.-S."/>
        </authorList>
    </citation>
    <scope>NUCLEOTIDE SEQUENCE</scope>
    <source>
        <strain evidence="3">SB3-54</strain>
    </source>
</reference>
<accession>A0ABY7JW37</accession>
<keyword evidence="2" id="KW-0472">Membrane</keyword>
<proteinExistence type="predicted"/>
<evidence type="ECO:0000256" key="1">
    <source>
        <dbReference type="SAM" id="MobiDB-lite"/>
    </source>
</evidence>
<organism evidence="3 4">
    <name type="scientific">Jatrophihabitans cynanchi</name>
    <dbReference type="NCBI Taxonomy" id="2944128"/>
    <lineage>
        <taxon>Bacteria</taxon>
        <taxon>Bacillati</taxon>
        <taxon>Actinomycetota</taxon>
        <taxon>Actinomycetes</taxon>
        <taxon>Jatrophihabitantales</taxon>
        <taxon>Jatrophihabitantaceae</taxon>
        <taxon>Jatrophihabitans</taxon>
    </lineage>
</organism>
<protein>
    <submittedName>
        <fullName evidence="3">Uncharacterized protein</fullName>
    </submittedName>
</protein>
<dbReference type="RefSeq" id="WP_269443131.1">
    <property type="nucleotide sequence ID" value="NZ_CP097463.1"/>
</dbReference>
<gene>
    <name evidence="3" type="ORF">M6B22_19015</name>
</gene>
<sequence>MYTEAELRDALQHSAARVDDLIAAAVDGHVSSHAIQPGDLALSAHIFAAAGRHRRWRAASAAAIGVAAIGVGTFVAIGIGSSDSPSAGPPPAASTAAASHVLHPPARGGATSRPSSAKIALNNLITLGGRTSTDYSFGPIGKAQIIMVGGKNAVNVIALPASAPFDPATQIHSAQRVQVAGTTGYYGAVAAGVSGASMKYGPSKATLAWQAPNGTWLFIQGMNEGVNLPAATLVSRAQELNVVAAPAPLPRIPFRVGWLPAGLTVTSVEAQPGAAGTVVGLTSGSNTVTINVAAGTVGAEAGRLDGTSDDTSAQRSVGNVAITIHAHGYTQSDTQKILNNLDLSKLPGAPSTWWSLTEAFND</sequence>
<name>A0ABY7JW37_9ACTN</name>
<evidence type="ECO:0000313" key="3">
    <source>
        <dbReference type="EMBL" id="WAX56599.1"/>
    </source>
</evidence>
<keyword evidence="2" id="KW-0812">Transmembrane</keyword>
<feature type="region of interest" description="Disordered" evidence="1">
    <location>
        <begin position="85"/>
        <end position="114"/>
    </location>
</feature>
<evidence type="ECO:0000313" key="4">
    <source>
        <dbReference type="Proteomes" id="UP001164693"/>
    </source>
</evidence>
<evidence type="ECO:0000256" key="2">
    <source>
        <dbReference type="SAM" id="Phobius"/>
    </source>
</evidence>